<dbReference type="STRING" id="1522312.GCA_900177895_02076"/>
<protein>
    <submittedName>
        <fullName evidence="7">Translocation and assembly module TamB</fullName>
    </submittedName>
</protein>
<keyword evidence="3 5" id="KW-1133">Transmembrane helix</keyword>
<keyword evidence="4 5" id="KW-0472">Membrane</keyword>
<dbReference type="EMBL" id="FXUV01000001">
    <property type="protein sequence ID" value="SMQ11759.1"/>
    <property type="molecule type" value="Genomic_DNA"/>
</dbReference>
<feature type="domain" description="Translocation and assembly module TamB C-terminal" evidence="6">
    <location>
        <begin position="956"/>
        <end position="1286"/>
    </location>
</feature>
<organism evidence="7">
    <name type="scientific">Kingella negevensis</name>
    <dbReference type="NCBI Taxonomy" id="1522312"/>
    <lineage>
        <taxon>Bacteria</taxon>
        <taxon>Pseudomonadati</taxon>
        <taxon>Pseudomonadota</taxon>
        <taxon>Betaproteobacteria</taxon>
        <taxon>Neisseriales</taxon>
        <taxon>Neisseriaceae</taxon>
        <taxon>Kingella</taxon>
    </lineage>
</organism>
<gene>
    <name evidence="7" type="primary">tamB</name>
    <name evidence="7" type="ORF">KEBURONENSIS_00114</name>
</gene>
<reference evidence="7" key="1">
    <citation type="submission" date="2017-05" db="EMBL/GenBank/DDBJ databases">
        <authorList>
            <person name="Song R."/>
            <person name="Chenine A.L."/>
            <person name="Ruprecht R.M."/>
        </authorList>
    </citation>
    <scope>NUCLEOTIDE SEQUENCE</scope>
    <source>
        <strain evidence="7">Kingella_eburonensis</strain>
    </source>
</reference>
<evidence type="ECO:0000256" key="2">
    <source>
        <dbReference type="ARBA" id="ARBA00022692"/>
    </source>
</evidence>
<name>A0A238HDZ1_9NEIS</name>
<keyword evidence="9" id="KW-1185">Reference proteome</keyword>
<dbReference type="GO" id="GO:0005886">
    <property type="term" value="C:plasma membrane"/>
    <property type="evidence" value="ECO:0007669"/>
    <property type="project" value="InterPro"/>
</dbReference>
<evidence type="ECO:0000256" key="4">
    <source>
        <dbReference type="ARBA" id="ARBA00023136"/>
    </source>
</evidence>
<sequence length="1287" mass="137104">MTQETEQPPITQPENSSLKKTKKRRLLKYTLGGLIVLIGGAGAGAAWLLNTENGLHYAVYKLPRYANVNITSKTLSGSILGGFTADTLRIETESSDLDISSLNFQWQPRELKNFHLHINRLAVGDIHITSKPTPPKPDSPPPQLPDSVDIPLTVATDVLEVGKITQGKKNTEILGGIRAAYTFDHTQHNLKVQNLKTYWADTSGNLSMATQSPFALRGTLLSNGTLDDIEVENILDLSGSLKDIKLTTDLTGNGVGLHADTKVHPFAPTLGKMIEQVKVTGQGVNPQAFMPNLPRASLFFDLHILPKLGEQIALDGKLDLRNELPEAADKNGIPVKNIAGAVNIRDNGMVNIQAINTELMKGGKLALSGDIDTDKQNLNVKAQLANITAADAISTPVKGVLNGILNGTGTFTEPQVNWQLNTGHADTTGSLKMLTDTKNQQRTLQIEKGVIKPKGGGDLQVTASLELFQNQKLQAEVKSAAFNPAKLYPDLPEGNVNGNIKANGELAKQAFHAEMAFAPSVLSGAPLSGGGKVSYENKHLSQADLAVKLGNNLINTKGAFGKKGDTLALDIHAPNLNLFGFGLQGLLTAKGSVTSMADTFTDIDAKLDGQARDFAVGSDLKVKNINFRLHGSPDYNRPLDIMVKGNGMVAGGTAIDAVDAALVGTLRQHSLKANGSLKIDNKPLALNVAANGGLNEQNQWLGTVGTLDVSGALQLRLQNAMKLEAGAQRVVMSAAHWQALGGSLSLQQFVWDKQSGLTTKGSANNLNLVQLHNFYTPPVEHNLVIGADWDLAYSTAPHGFLNVKQQGGDVILPNRKQPLGLQGFVVNSTLDGRGIHNKLAASTNLGRVSGDYNILQAFGGGAITSAPVSGSLKIAIDDLTTSLKSFIPVGQAIKGKLNADVAIRGTVDTPKLGGTVNGENLYYRNRQIGVILDNGSLKSHIEGQKWLVDALQFYRKAGTVTLTGSAAYTNSAPDVTAKILFEHYPVLDQPSRRLSLSGSGDMTYTAQGVSLNGSLKTDEGRFSFQEGSAPSLDDDVVIVGETVATPAPPMPFKMNLSFDLDDKFFFAGEGLNVNLGGQLKLTSTTTSDVQAVGSVNVNRGRYQSYGQDLVIKKGVISFIGPLSKPNLNIRAERRNSPVGAGVEVLGNLETPRVNLVANEPMSEKDKLSWLILNRASSGSSTDEAALATAAGAFLAGKLNDKVGLVDDFGLSSQQTRNAQTGEMNPAQQVLTFGKQLTKDLYLGYEAGLQTASQSVKLVYQLSQSFQAVARGGTESSGGELKYVKRFD</sequence>
<dbReference type="Pfam" id="PF04357">
    <property type="entry name" value="TamB"/>
    <property type="match status" value="1"/>
</dbReference>
<feature type="transmembrane region" description="Helical" evidence="5">
    <location>
        <begin position="26"/>
        <end position="49"/>
    </location>
</feature>
<accession>A0A238HDZ1</accession>
<dbReference type="PANTHER" id="PTHR36985">
    <property type="entry name" value="TRANSLOCATION AND ASSEMBLY MODULE SUBUNIT TAMB"/>
    <property type="match status" value="1"/>
</dbReference>
<dbReference type="PANTHER" id="PTHR36985:SF1">
    <property type="entry name" value="TRANSLOCATION AND ASSEMBLY MODULE SUBUNIT TAMB"/>
    <property type="match status" value="1"/>
</dbReference>
<proteinExistence type="predicted"/>
<reference evidence="8 9" key="2">
    <citation type="submission" date="2017-06" db="EMBL/GenBank/DDBJ databases">
        <authorList>
            <person name="Kim H.J."/>
            <person name="Triplett B.A."/>
        </authorList>
    </citation>
    <scope>NUCLEOTIDE SEQUENCE [LARGE SCALE GENOMIC DNA]</scope>
    <source>
        <strain evidence="8">Kingella_eburonensis</strain>
    </source>
</reference>
<evidence type="ECO:0000256" key="1">
    <source>
        <dbReference type="ARBA" id="ARBA00004167"/>
    </source>
</evidence>
<evidence type="ECO:0000313" key="8">
    <source>
        <dbReference type="EMBL" id="SNB51600.1"/>
    </source>
</evidence>
<dbReference type="RefSeq" id="WP_095061857.1">
    <property type="nucleotide sequence ID" value="NZ_FXUV02000001.1"/>
</dbReference>
<evidence type="ECO:0000256" key="5">
    <source>
        <dbReference type="SAM" id="Phobius"/>
    </source>
</evidence>
<dbReference type="GO" id="GO:0009306">
    <property type="term" value="P:protein secretion"/>
    <property type="evidence" value="ECO:0007669"/>
    <property type="project" value="InterPro"/>
</dbReference>
<dbReference type="EMBL" id="FXUV02000001">
    <property type="protein sequence ID" value="SNB51600.1"/>
    <property type="molecule type" value="Genomic_DNA"/>
</dbReference>
<evidence type="ECO:0000313" key="9">
    <source>
        <dbReference type="Proteomes" id="UP000215450"/>
    </source>
</evidence>
<evidence type="ECO:0000313" key="7">
    <source>
        <dbReference type="EMBL" id="SMQ11759.1"/>
    </source>
</evidence>
<dbReference type="OrthoDB" id="5288149at2"/>
<keyword evidence="2 5" id="KW-0812">Transmembrane</keyword>
<comment type="subcellular location">
    <subcellularLocation>
        <location evidence="1">Membrane</location>
        <topology evidence="1">Single-pass membrane protein</topology>
    </subcellularLocation>
</comment>
<evidence type="ECO:0000259" key="6">
    <source>
        <dbReference type="Pfam" id="PF04357"/>
    </source>
</evidence>
<dbReference type="Proteomes" id="UP000215450">
    <property type="component" value="Unassembled WGS sequence"/>
</dbReference>
<dbReference type="InterPro" id="IPR007452">
    <property type="entry name" value="TamB_C"/>
</dbReference>
<evidence type="ECO:0000256" key="3">
    <source>
        <dbReference type="ARBA" id="ARBA00022989"/>
    </source>
</evidence>